<proteinExistence type="predicted"/>
<organism evidence="1">
    <name type="scientific">Ovis aries</name>
    <name type="common">Sheep</name>
    <dbReference type="NCBI Taxonomy" id="9940"/>
    <lineage>
        <taxon>Eukaryota</taxon>
        <taxon>Metazoa</taxon>
        <taxon>Chordata</taxon>
        <taxon>Craniata</taxon>
        <taxon>Vertebrata</taxon>
        <taxon>Euteleostomi</taxon>
        <taxon>Mammalia</taxon>
        <taxon>Eutheria</taxon>
        <taxon>Laurasiatheria</taxon>
        <taxon>Artiodactyla</taxon>
        <taxon>Ruminantia</taxon>
        <taxon>Pecora</taxon>
        <taxon>Bovidae</taxon>
        <taxon>Caprinae</taxon>
        <taxon>Ovis</taxon>
    </lineage>
</organism>
<protein>
    <submittedName>
        <fullName evidence="1">SP110 nuclear body protein</fullName>
    </submittedName>
</protein>
<sequence length="818" mass="92523">MPWESHQVEGGCRPRGSSAERPKYFHFPFLEARPSSCVAKQRLPVLPTGISLPFSQSPRSHPRPAPGSGRGHEHLAISASRRATMTRALEEALLQHFIHQKLEIAYAINKPFPFFEVLRDNSFITERLYRESMEAWENLVPLCRIVYNILTQLEKTFSLSFLKILFSRINLKAYPNLITTLSSFTRVVTSHGGWSRNTTIPLEAPANPAGKSSSRTLLLPCLPCRYPLRSLPPCAPSVSKPRAPAQHSSEVLREMPSPTGLTMALWGTIQEGSLRPVSSDNLIPQIKDKEDAQEMPCTSSDPVPVRRDDVPEPSDLKELQEASRTLPSKKGKKRKRCIWATSKKRQQKKSHQGSKMRTQEGAGGQRQLILVRQGAASPGHGIQKTLQGLDQVTHTEDNPARNTKVVTRAQKRTECAQMPKSEEISDNTSEMDEGKRPQEPPSTPPRITRGKEKKRKIHNWSSSKKRQKKCLLKGAASSGLRIQETQKKDDSIRNSKVMTRAQKAQAEGARKPAQKDKAGGGTGHLKAQRGRVSRGARTEKPKDETFDFHSPELPVTCGEAKGILYKEKMKQGSSEKCIQNEKGVWFTPNEFEIEGKRKRSKNWKRSVFCGGNSLEKLLQKGILICPSSRKHLKTEQENSKECEVCCKGGSLLRCDTCPRFFHEDCHIPPSEAERSPWSCTFCRIKESSGNQQGLQESEVRARSMQPEEQLKCEFLLLKAYCHPQSSFFAETPCNIRDYGDPFREAMWLDLVKERLTEKVYTMAWFLRDMRLIFHNHKTFFKASDFGQVGLDLEAEFEKDLKELLICHEASENSFQARP</sequence>
<evidence type="ECO:0000313" key="1">
    <source>
        <dbReference type="Ensembl" id="ENSOARP00020062597.1"/>
    </source>
</evidence>
<reference evidence="1" key="1">
    <citation type="submission" date="2020-11" db="EMBL/GenBank/DDBJ databases">
        <authorList>
            <person name="Davenport K.M."/>
            <person name="Bickhart D.M."/>
            <person name="Smith T.P.L."/>
            <person name="Murdoch B.M."/>
            <person name="Rosen B.D."/>
        </authorList>
    </citation>
    <scope>NUCLEOTIDE SEQUENCE [LARGE SCALE GENOMIC DNA]</scope>
    <source>
        <strain evidence="1">OAR_USU_Benz2616</strain>
    </source>
</reference>
<reference evidence="1" key="2">
    <citation type="submission" date="2025-08" db="UniProtKB">
        <authorList>
            <consortium name="Ensembl"/>
        </authorList>
    </citation>
    <scope>IDENTIFICATION</scope>
</reference>
<dbReference type="Ensembl" id="ENSOART00020059106.1">
    <property type="protein sequence ID" value="ENSOARP00020062597.1"/>
    <property type="gene ID" value="ENSOARG00020009148.2"/>
</dbReference>
<accession>A0AC11ETR5</accession>
<reference evidence="1" key="3">
    <citation type="submission" date="2025-09" db="UniProtKB">
        <authorList>
            <consortium name="Ensembl"/>
        </authorList>
    </citation>
    <scope>IDENTIFICATION</scope>
</reference>
<gene>
    <name evidence="1" type="primary">SP110</name>
</gene>
<name>A0AC11ETR5_SHEEP</name>